<comment type="catalytic activity">
    <reaction evidence="7">
        <text>myo-inositol(out) + H(+)(out) = myo-inositol(in) + H(+)(in)</text>
        <dbReference type="Rhea" id="RHEA:60364"/>
        <dbReference type="ChEBI" id="CHEBI:15378"/>
        <dbReference type="ChEBI" id="CHEBI:17268"/>
    </reaction>
</comment>
<feature type="transmembrane region" description="Helical" evidence="9">
    <location>
        <begin position="112"/>
        <end position="135"/>
    </location>
</feature>
<dbReference type="GO" id="GO:0005351">
    <property type="term" value="F:carbohydrate:proton symporter activity"/>
    <property type="evidence" value="ECO:0007669"/>
    <property type="project" value="TreeGrafter"/>
</dbReference>
<feature type="transmembrane region" description="Helical" evidence="9">
    <location>
        <begin position="264"/>
        <end position="281"/>
    </location>
</feature>
<evidence type="ECO:0000259" key="10">
    <source>
        <dbReference type="PROSITE" id="PS50850"/>
    </source>
</evidence>
<evidence type="ECO:0000313" key="12">
    <source>
        <dbReference type="Proteomes" id="UP000054279"/>
    </source>
</evidence>
<dbReference type="SUPFAM" id="SSF103473">
    <property type="entry name" value="MFS general substrate transporter"/>
    <property type="match status" value="1"/>
</dbReference>
<evidence type="ECO:0000256" key="4">
    <source>
        <dbReference type="ARBA" id="ARBA00022692"/>
    </source>
</evidence>
<evidence type="ECO:0000256" key="5">
    <source>
        <dbReference type="ARBA" id="ARBA00022989"/>
    </source>
</evidence>
<feature type="transmembrane region" description="Helical" evidence="9">
    <location>
        <begin position="88"/>
        <end position="106"/>
    </location>
</feature>
<feature type="transmembrane region" description="Helical" evidence="9">
    <location>
        <begin position="178"/>
        <end position="201"/>
    </location>
</feature>
<dbReference type="Gene3D" id="1.20.1250.20">
    <property type="entry name" value="MFS general substrate transporter like domains"/>
    <property type="match status" value="2"/>
</dbReference>
<feature type="transmembrane region" description="Helical" evidence="9">
    <location>
        <begin position="376"/>
        <end position="401"/>
    </location>
</feature>
<accession>A0A0C9VIS4</accession>
<dbReference type="InterPro" id="IPR036259">
    <property type="entry name" value="MFS_trans_sf"/>
</dbReference>
<feature type="transmembrane region" description="Helical" evidence="9">
    <location>
        <begin position="147"/>
        <end position="166"/>
    </location>
</feature>
<dbReference type="GO" id="GO:0016020">
    <property type="term" value="C:membrane"/>
    <property type="evidence" value="ECO:0007669"/>
    <property type="project" value="UniProtKB-SubCell"/>
</dbReference>
<dbReference type="Pfam" id="PF00083">
    <property type="entry name" value="Sugar_tr"/>
    <property type="match status" value="1"/>
</dbReference>
<evidence type="ECO:0000256" key="7">
    <source>
        <dbReference type="ARBA" id="ARBA00049119"/>
    </source>
</evidence>
<dbReference type="InterPro" id="IPR005829">
    <property type="entry name" value="Sugar_transporter_CS"/>
</dbReference>
<keyword evidence="3 8" id="KW-0813">Transport</keyword>
<dbReference type="PROSITE" id="PS00217">
    <property type="entry name" value="SUGAR_TRANSPORT_2"/>
    <property type="match status" value="1"/>
</dbReference>
<comment type="subcellular location">
    <subcellularLocation>
        <location evidence="1">Membrane</location>
        <topology evidence="1">Multi-pass membrane protein</topology>
    </subcellularLocation>
</comment>
<evidence type="ECO:0000256" key="1">
    <source>
        <dbReference type="ARBA" id="ARBA00004141"/>
    </source>
</evidence>
<dbReference type="InterPro" id="IPR020846">
    <property type="entry name" value="MFS_dom"/>
</dbReference>
<dbReference type="PROSITE" id="PS00216">
    <property type="entry name" value="SUGAR_TRANSPORT_1"/>
    <property type="match status" value="2"/>
</dbReference>
<protein>
    <recommendedName>
        <fullName evidence="10">Major facilitator superfamily (MFS) profile domain-containing protein</fullName>
    </recommendedName>
</protein>
<feature type="transmembrane region" description="Helical" evidence="9">
    <location>
        <begin position="12"/>
        <end position="37"/>
    </location>
</feature>
<dbReference type="HOGENOM" id="CLU_001265_30_12_1"/>
<dbReference type="PRINTS" id="PR00171">
    <property type="entry name" value="SUGRTRNSPORT"/>
</dbReference>
<comment type="similarity">
    <text evidence="2 8">Belongs to the major facilitator superfamily. Sugar transporter (TC 2.A.1.1) family.</text>
</comment>
<name>A0A0C9VIS4_SPHS4</name>
<dbReference type="PANTHER" id="PTHR48022">
    <property type="entry name" value="PLASTIDIC GLUCOSE TRANSPORTER 4"/>
    <property type="match status" value="1"/>
</dbReference>
<dbReference type="Proteomes" id="UP000054279">
    <property type="component" value="Unassembled WGS sequence"/>
</dbReference>
<evidence type="ECO:0000256" key="3">
    <source>
        <dbReference type="ARBA" id="ARBA00022448"/>
    </source>
</evidence>
<gene>
    <name evidence="11" type="ORF">M422DRAFT_781797</name>
</gene>
<evidence type="ECO:0000256" key="8">
    <source>
        <dbReference type="RuleBase" id="RU003346"/>
    </source>
</evidence>
<feature type="transmembrane region" description="Helical" evidence="9">
    <location>
        <begin position="57"/>
        <end position="76"/>
    </location>
</feature>
<keyword evidence="5 9" id="KW-1133">Transmembrane helix</keyword>
<dbReference type="InterPro" id="IPR003663">
    <property type="entry name" value="Sugar/inositol_transpt"/>
</dbReference>
<dbReference type="InterPro" id="IPR005828">
    <property type="entry name" value="MFS_sugar_transport-like"/>
</dbReference>
<evidence type="ECO:0000256" key="6">
    <source>
        <dbReference type="ARBA" id="ARBA00023136"/>
    </source>
</evidence>
<feature type="transmembrane region" description="Helical" evidence="9">
    <location>
        <begin position="301"/>
        <end position="324"/>
    </location>
</feature>
<keyword evidence="4 9" id="KW-0812">Transmembrane</keyword>
<dbReference type="NCBIfam" id="TIGR00879">
    <property type="entry name" value="SP"/>
    <property type="match status" value="1"/>
</dbReference>
<organism evidence="11 12">
    <name type="scientific">Sphaerobolus stellatus (strain SS14)</name>
    <dbReference type="NCBI Taxonomy" id="990650"/>
    <lineage>
        <taxon>Eukaryota</taxon>
        <taxon>Fungi</taxon>
        <taxon>Dikarya</taxon>
        <taxon>Basidiomycota</taxon>
        <taxon>Agaricomycotina</taxon>
        <taxon>Agaricomycetes</taxon>
        <taxon>Phallomycetidae</taxon>
        <taxon>Geastrales</taxon>
        <taxon>Sphaerobolaceae</taxon>
        <taxon>Sphaerobolus</taxon>
    </lineage>
</organism>
<keyword evidence="12" id="KW-1185">Reference proteome</keyword>
<dbReference type="AlphaFoldDB" id="A0A0C9VIS4"/>
<evidence type="ECO:0000256" key="9">
    <source>
        <dbReference type="SAM" id="Phobius"/>
    </source>
</evidence>
<evidence type="ECO:0000256" key="2">
    <source>
        <dbReference type="ARBA" id="ARBA00010992"/>
    </source>
</evidence>
<dbReference type="OrthoDB" id="508119at2759"/>
<feature type="transmembrane region" description="Helical" evidence="9">
    <location>
        <begin position="336"/>
        <end position="356"/>
    </location>
</feature>
<proteinExistence type="inferred from homology"/>
<dbReference type="InterPro" id="IPR050360">
    <property type="entry name" value="MFS_Sugar_Transporters"/>
</dbReference>
<evidence type="ECO:0000313" key="11">
    <source>
        <dbReference type="EMBL" id="KIJ37450.1"/>
    </source>
</evidence>
<dbReference type="PROSITE" id="PS50850">
    <property type="entry name" value="MFS"/>
    <property type="match status" value="1"/>
</dbReference>
<keyword evidence="6 9" id="KW-0472">Membrane</keyword>
<dbReference type="PANTHER" id="PTHR48022:SF23">
    <property type="entry name" value="MAJOR FACILITATOR SUPERFAMILY (MFS) PROFILE DOMAIN-CONTAINING PROTEIN"/>
    <property type="match status" value="1"/>
</dbReference>
<reference evidence="11 12" key="1">
    <citation type="submission" date="2014-06" db="EMBL/GenBank/DDBJ databases">
        <title>Evolutionary Origins and Diversification of the Mycorrhizal Mutualists.</title>
        <authorList>
            <consortium name="DOE Joint Genome Institute"/>
            <consortium name="Mycorrhizal Genomics Consortium"/>
            <person name="Kohler A."/>
            <person name="Kuo A."/>
            <person name="Nagy L.G."/>
            <person name="Floudas D."/>
            <person name="Copeland A."/>
            <person name="Barry K.W."/>
            <person name="Cichocki N."/>
            <person name="Veneault-Fourrey C."/>
            <person name="LaButti K."/>
            <person name="Lindquist E.A."/>
            <person name="Lipzen A."/>
            <person name="Lundell T."/>
            <person name="Morin E."/>
            <person name="Murat C."/>
            <person name="Riley R."/>
            <person name="Ohm R."/>
            <person name="Sun H."/>
            <person name="Tunlid A."/>
            <person name="Henrissat B."/>
            <person name="Grigoriev I.V."/>
            <person name="Hibbett D.S."/>
            <person name="Martin F."/>
        </authorList>
    </citation>
    <scope>NUCLEOTIDE SEQUENCE [LARGE SCALE GENOMIC DNA]</scope>
    <source>
        <strain evidence="11 12">SS14</strain>
    </source>
</reference>
<dbReference type="EMBL" id="KN837169">
    <property type="protein sequence ID" value="KIJ37450.1"/>
    <property type="molecule type" value="Genomic_DNA"/>
</dbReference>
<sequence length="577" mass="63875">MHIYTQNSRVYLLTLVAYLGAFIFGYDTGVAGGVLQMEGFRHDFGLLNLPPQKLTNITAHVVSILQGGCFFGALMAAPLSEKIGRRGALLIVSLVFLIGAAIQVGTTSELSFIYGGRFLSGLGVGAMSMLGPTYVAEVAPKEVRGRITGLFQVCLTVGIAVSYWIVYGVNIHFKATSIQWRIPIGFQIVPVGVMFILLFFCRESPRWLARHNQEEQSLKNLSWFRKLPIDHPLVGDEFTEILTTVKEERESRGAFQECIKRGNWIRFVIAWSIFTLQQWSGQNSIGYYAPEIFASIGLGNTNVTLFASGIYGLVKVVATTIFLFVGIEQIGRKKSLMGGAFLMGSFFFILGALFRARAPVVNVIPTTTGSHVTAPSIAMAVMIYLYVIPYCFSWGPVPWVYCSEIFSNNLRSYGVAWAAATQWFWNFVVSYVTPILEARVVYASFLPETRGLSLEDMDILFGAISLENRHRDRLVVHTNLMGQVYTAPNDSDDLQVNSARSTRYTDPDSKESEAYSSRTIGMKSLKGDRPLSNEALGYGIGDSSQAPIAVRLPSTMDDSAPTGWADRFKVWTIPEEV</sequence>
<feature type="domain" description="Major facilitator superfamily (MFS) profile" evidence="10">
    <location>
        <begin position="13"/>
        <end position="473"/>
    </location>
</feature>